<organism evidence="4 5">
    <name type="scientific">Oncorhynchus tshawytscha</name>
    <name type="common">Chinook salmon</name>
    <name type="synonym">Salmo tshawytscha</name>
    <dbReference type="NCBI Taxonomy" id="74940"/>
    <lineage>
        <taxon>Eukaryota</taxon>
        <taxon>Metazoa</taxon>
        <taxon>Chordata</taxon>
        <taxon>Craniata</taxon>
        <taxon>Vertebrata</taxon>
        <taxon>Euteleostomi</taxon>
        <taxon>Actinopterygii</taxon>
        <taxon>Neopterygii</taxon>
        <taxon>Teleostei</taxon>
        <taxon>Protacanthopterygii</taxon>
        <taxon>Salmoniformes</taxon>
        <taxon>Salmonidae</taxon>
        <taxon>Salmoninae</taxon>
        <taxon>Oncorhynchus</taxon>
    </lineage>
</organism>
<sequence length="75" mass="8570">KESIQLSDLHRRAVDQALKSENGHLDLFLRFLLGLSLESNQNLLRGLLTQTGSTTQTNEETVERTVRYLSDKIKE</sequence>
<feature type="domain" description="NACHT LRR and PYD" evidence="3">
    <location>
        <begin position="10"/>
        <end position="74"/>
    </location>
</feature>
<reference evidence="4" key="3">
    <citation type="submission" date="2025-09" db="UniProtKB">
        <authorList>
            <consortium name="Ensembl"/>
        </authorList>
    </citation>
    <scope>IDENTIFICATION</scope>
</reference>
<dbReference type="Pfam" id="PF17776">
    <property type="entry name" value="NLRC4_HD2"/>
    <property type="match status" value="1"/>
</dbReference>
<keyword evidence="2" id="KW-0677">Repeat</keyword>
<dbReference type="Proteomes" id="UP000694402">
    <property type="component" value="Unassembled WGS sequence"/>
</dbReference>
<dbReference type="AlphaFoldDB" id="A0AAZ3SVG7"/>
<evidence type="ECO:0000313" key="5">
    <source>
        <dbReference type="Proteomes" id="UP000694402"/>
    </source>
</evidence>
<proteinExistence type="predicted"/>
<accession>A0AAZ3SVG7</accession>
<dbReference type="GeneTree" id="ENSGT01150000286927"/>
<evidence type="ECO:0000256" key="2">
    <source>
        <dbReference type="ARBA" id="ARBA00022737"/>
    </source>
</evidence>
<dbReference type="Ensembl" id="ENSOTST00005119083.1">
    <property type="protein sequence ID" value="ENSOTSP00005157240.1"/>
    <property type="gene ID" value="ENSOTSG00005061729.1"/>
</dbReference>
<gene>
    <name evidence="4" type="primary">RAD54B</name>
</gene>
<evidence type="ECO:0000256" key="1">
    <source>
        <dbReference type="ARBA" id="ARBA00022614"/>
    </source>
</evidence>
<evidence type="ECO:0000313" key="4">
    <source>
        <dbReference type="Ensembl" id="ENSOTSP00005157240.1"/>
    </source>
</evidence>
<name>A0AAZ3SVG7_ONCTS</name>
<keyword evidence="5" id="KW-1185">Reference proteome</keyword>
<dbReference type="InterPro" id="IPR041267">
    <property type="entry name" value="NLRP_HD2"/>
</dbReference>
<dbReference type="PANTHER" id="PTHR24106">
    <property type="entry name" value="NACHT, LRR AND CARD DOMAINS-CONTAINING"/>
    <property type="match status" value="1"/>
</dbReference>
<keyword evidence="1" id="KW-0433">Leucine-rich repeat</keyword>
<reference evidence="4" key="2">
    <citation type="submission" date="2025-08" db="UniProtKB">
        <authorList>
            <consortium name="Ensembl"/>
        </authorList>
    </citation>
    <scope>IDENTIFICATION</scope>
</reference>
<protein>
    <recommendedName>
        <fullName evidence="3">NACHT LRR and PYD domain-containing protein</fullName>
    </recommendedName>
</protein>
<reference evidence="5" key="1">
    <citation type="journal article" date="2018" name="PLoS ONE">
        <title>Chinook salmon (Oncorhynchus tshawytscha) genome and transcriptome.</title>
        <authorList>
            <person name="Christensen K.A."/>
            <person name="Leong J.S."/>
            <person name="Sakhrani D."/>
            <person name="Biagi C.A."/>
            <person name="Minkley D.R."/>
            <person name="Withler R.E."/>
            <person name="Rondeau E.B."/>
            <person name="Koop B.F."/>
            <person name="Devlin R.H."/>
        </authorList>
    </citation>
    <scope>NUCLEOTIDE SEQUENCE [LARGE SCALE GENOMIC DNA]</scope>
</reference>
<dbReference type="InterPro" id="IPR051261">
    <property type="entry name" value="NLR"/>
</dbReference>
<evidence type="ECO:0000259" key="3">
    <source>
        <dbReference type="Pfam" id="PF17776"/>
    </source>
</evidence>